<evidence type="ECO:0000256" key="1">
    <source>
        <dbReference type="SAM" id="MobiDB-lite"/>
    </source>
</evidence>
<feature type="region of interest" description="Disordered" evidence="1">
    <location>
        <begin position="46"/>
        <end position="74"/>
    </location>
</feature>
<dbReference type="AlphaFoldDB" id="U9SIK4"/>
<protein>
    <submittedName>
        <fullName evidence="2">Uncharacterized protein</fullName>
    </submittedName>
</protein>
<dbReference type="HOGENOM" id="CLU_2689096_0_0_1"/>
<dbReference type="EMBL" id="KI301045">
    <property type="protein sequence ID" value="ERZ95684.1"/>
    <property type="molecule type" value="Genomic_DNA"/>
</dbReference>
<evidence type="ECO:0000313" key="2">
    <source>
        <dbReference type="EMBL" id="ERZ95684.1"/>
    </source>
</evidence>
<sequence>MNIPSVNPLASLAASTTNTEVTLSSLTHIEDESDFTLIVIEIEKENNIKNRDKRKQNDSSEGSIDIDNDKIEKG</sequence>
<name>U9SIK4_RHIID</name>
<reference evidence="2" key="1">
    <citation type="submission" date="2013-07" db="EMBL/GenBank/DDBJ databases">
        <title>The genome of an arbuscular mycorrhizal fungus provides insights into the evolution of the oldest plant symbiosis.</title>
        <authorList>
            <consortium name="DOE Joint Genome Institute"/>
            <person name="Tisserant E."/>
            <person name="Malbreil M."/>
            <person name="Kuo A."/>
            <person name="Kohler A."/>
            <person name="Symeonidi A."/>
            <person name="Balestrini R."/>
            <person name="Charron P."/>
            <person name="Duensing N."/>
            <person name="Frei-dit-Frey N."/>
            <person name="Gianinazzi-Pearson V."/>
            <person name="Gilbert B."/>
            <person name="Handa Y."/>
            <person name="Hijri M."/>
            <person name="Kaul R."/>
            <person name="Kawaguchi M."/>
            <person name="Krajinski F."/>
            <person name="Lammers P."/>
            <person name="Lapierre D."/>
            <person name="Masclaux F.G."/>
            <person name="Murat C."/>
            <person name="Morin E."/>
            <person name="Ndikumana S."/>
            <person name="Pagni M."/>
            <person name="Petitpierre D."/>
            <person name="Requena N."/>
            <person name="Rosikiewicz P."/>
            <person name="Riley R."/>
            <person name="Saito K."/>
            <person name="San Clemente H."/>
            <person name="Shapiro H."/>
            <person name="van Tuinen D."/>
            <person name="Becard G."/>
            <person name="Bonfante P."/>
            <person name="Paszkowski U."/>
            <person name="Shachar-Hill Y."/>
            <person name="Young J.P."/>
            <person name="Sanders I.R."/>
            <person name="Henrissat B."/>
            <person name="Rensing S.A."/>
            <person name="Grigoriev I.V."/>
            <person name="Corradi N."/>
            <person name="Roux C."/>
            <person name="Martin F."/>
        </authorList>
    </citation>
    <scope>NUCLEOTIDE SEQUENCE</scope>
    <source>
        <strain evidence="2">DAOM 197198</strain>
    </source>
</reference>
<organism evidence="2">
    <name type="scientific">Rhizophagus irregularis (strain DAOM 181602 / DAOM 197198 / MUCL 43194)</name>
    <name type="common">Arbuscular mycorrhizal fungus</name>
    <name type="synonym">Glomus intraradices</name>
    <dbReference type="NCBI Taxonomy" id="747089"/>
    <lineage>
        <taxon>Eukaryota</taxon>
        <taxon>Fungi</taxon>
        <taxon>Fungi incertae sedis</taxon>
        <taxon>Mucoromycota</taxon>
        <taxon>Glomeromycotina</taxon>
        <taxon>Glomeromycetes</taxon>
        <taxon>Glomerales</taxon>
        <taxon>Glomeraceae</taxon>
        <taxon>Rhizophagus</taxon>
    </lineage>
</organism>
<proteinExistence type="predicted"/>
<gene>
    <name evidence="2" type="ORF">GLOINDRAFT_13381</name>
</gene>
<accession>U9SIK4</accession>
<feature type="compositionally biased region" description="Basic and acidic residues" evidence="1">
    <location>
        <begin position="46"/>
        <end position="58"/>
    </location>
</feature>